<dbReference type="PANTHER" id="PTHR46599:SF3">
    <property type="entry name" value="PIGGYBAC TRANSPOSABLE ELEMENT-DERIVED PROTEIN 4"/>
    <property type="match status" value="1"/>
</dbReference>
<sequence>MRVYLGKDKDECIPGKGVVVLKLMDEVRGKGHNLFMDNSFTSPKLFIELSDNSKINCCGTVKKNRQDMPQNIKPKKKSEMNALWSKALMSVCWKDKRDVYVLSSMHKPTNATLDVSEEVKKLGIINSYNKNMGFVDLSDRMANPYGFSRKTMKWPKKLFFHFVNIAVLNAYIWFKMKRKIKREKQHQTIRSIKNQSLNFPH</sequence>
<organism evidence="3 4">
    <name type="scientific">Oedothorax gibbosus</name>
    <dbReference type="NCBI Taxonomy" id="931172"/>
    <lineage>
        <taxon>Eukaryota</taxon>
        <taxon>Metazoa</taxon>
        <taxon>Ecdysozoa</taxon>
        <taxon>Arthropoda</taxon>
        <taxon>Chelicerata</taxon>
        <taxon>Arachnida</taxon>
        <taxon>Araneae</taxon>
        <taxon>Araneomorphae</taxon>
        <taxon>Entelegynae</taxon>
        <taxon>Araneoidea</taxon>
        <taxon>Linyphiidae</taxon>
        <taxon>Erigoninae</taxon>
        <taxon>Oedothorax</taxon>
    </lineage>
</organism>
<keyword evidence="4" id="KW-1185">Reference proteome</keyword>
<dbReference type="PANTHER" id="PTHR46599">
    <property type="entry name" value="PIGGYBAC TRANSPOSABLE ELEMENT-DERIVED PROTEIN 4"/>
    <property type="match status" value="1"/>
</dbReference>
<dbReference type="Pfam" id="PF13843">
    <property type="entry name" value="DDE_Tnp_1_7"/>
    <property type="match status" value="1"/>
</dbReference>
<evidence type="ECO:0000256" key="1">
    <source>
        <dbReference type="SAM" id="Phobius"/>
    </source>
</evidence>
<evidence type="ECO:0000313" key="4">
    <source>
        <dbReference type="Proteomes" id="UP000827092"/>
    </source>
</evidence>
<keyword evidence="1" id="KW-0812">Transmembrane</keyword>
<proteinExistence type="predicted"/>
<keyword evidence="1" id="KW-1133">Transmembrane helix</keyword>
<feature type="domain" description="PiggyBac transposable element-derived protein" evidence="2">
    <location>
        <begin position="16"/>
        <end position="171"/>
    </location>
</feature>
<evidence type="ECO:0000259" key="2">
    <source>
        <dbReference type="Pfam" id="PF13843"/>
    </source>
</evidence>
<evidence type="ECO:0000313" key="3">
    <source>
        <dbReference type="EMBL" id="KAG8180635.1"/>
    </source>
</evidence>
<dbReference type="InterPro" id="IPR029526">
    <property type="entry name" value="PGBD"/>
</dbReference>
<gene>
    <name evidence="3" type="ORF">JTE90_018253</name>
</gene>
<dbReference type="Proteomes" id="UP000827092">
    <property type="component" value="Unassembled WGS sequence"/>
</dbReference>
<dbReference type="AlphaFoldDB" id="A0AAV6UAQ9"/>
<name>A0AAV6UAQ9_9ARAC</name>
<feature type="transmembrane region" description="Helical" evidence="1">
    <location>
        <begin position="158"/>
        <end position="174"/>
    </location>
</feature>
<accession>A0AAV6UAQ9</accession>
<reference evidence="3 4" key="1">
    <citation type="journal article" date="2022" name="Nat. Ecol. Evol.">
        <title>A masculinizing supergene underlies an exaggerated male reproductive morph in a spider.</title>
        <authorList>
            <person name="Hendrickx F."/>
            <person name="De Corte Z."/>
            <person name="Sonet G."/>
            <person name="Van Belleghem S.M."/>
            <person name="Kostlbacher S."/>
            <person name="Vangestel C."/>
        </authorList>
    </citation>
    <scope>NUCLEOTIDE SEQUENCE [LARGE SCALE GENOMIC DNA]</scope>
    <source>
        <strain evidence="3">W744_W776</strain>
    </source>
</reference>
<comment type="caution">
    <text evidence="3">The sequence shown here is derived from an EMBL/GenBank/DDBJ whole genome shotgun (WGS) entry which is preliminary data.</text>
</comment>
<keyword evidence="1" id="KW-0472">Membrane</keyword>
<dbReference type="EMBL" id="JAFNEN010000559">
    <property type="protein sequence ID" value="KAG8180635.1"/>
    <property type="molecule type" value="Genomic_DNA"/>
</dbReference>
<protein>
    <recommendedName>
        <fullName evidence="2">PiggyBac transposable element-derived protein domain-containing protein</fullName>
    </recommendedName>
</protein>